<reference evidence="3" key="1">
    <citation type="journal article" date="2019" name="Int. J. Syst. Evol. Microbiol.">
        <title>The Global Catalogue of Microorganisms (GCM) 10K type strain sequencing project: providing services to taxonomists for standard genome sequencing and annotation.</title>
        <authorList>
            <consortium name="The Broad Institute Genomics Platform"/>
            <consortium name="The Broad Institute Genome Sequencing Center for Infectious Disease"/>
            <person name="Wu L."/>
            <person name="Ma J."/>
        </authorList>
    </citation>
    <scope>NUCLEOTIDE SEQUENCE [LARGE SCALE GENOMIC DNA]</scope>
    <source>
        <strain evidence="3">NBRC 108730</strain>
    </source>
</reference>
<name>A0ABQ6JCY5_9ACTN</name>
<keyword evidence="3" id="KW-1185">Reference proteome</keyword>
<dbReference type="EMBL" id="BSUZ01000001">
    <property type="protein sequence ID" value="GMA86040.1"/>
    <property type="molecule type" value="Genomic_DNA"/>
</dbReference>
<comment type="caution">
    <text evidence="2">The sequence shown here is derived from an EMBL/GenBank/DDBJ whole genome shotgun (WGS) entry which is preliminary data.</text>
</comment>
<proteinExistence type="predicted"/>
<evidence type="ECO:0000313" key="2">
    <source>
        <dbReference type="EMBL" id="GMA86040.1"/>
    </source>
</evidence>
<protein>
    <submittedName>
        <fullName evidence="2">Uncharacterized protein</fullName>
    </submittedName>
</protein>
<evidence type="ECO:0000256" key="1">
    <source>
        <dbReference type="SAM" id="MobiDB-lite"/>
    </source>
</evidence>
<feature type="compositionally biased region" description="Low complexity" evidence="1">
    <location>
        <begin position="28"/>
        <end position="39"/>
    </location>
</feature>
<evidence type="ECO:0000313" key="3">
    <source>
        <dbReference type="Proteomes" id="UP001157017"/>
    </source>
</evidence>
<accession>A0ABQ6JCY5</accession>
<organism evidence="2 3">
    <name type="scientific">Angustibacter aerolatus</name>
    <dbReference type="NCBI Taxonomy" id="1162965"/>
    <lineage>
        <taxon>Bacteria</taxon>
        <taxon>Bacillati</taxon>
        <taxon>Actinomycetota</taxon>
        <taxon>Actinomycetes</taxon>
        <taxon>Kineosporiales</taxon>
        <taxon>Kineosporiaceae</taxon>
    </lineage>
</organism>
<feature type="compositionally biased region" description="Polar residues" evidence="1">
    <location>
        <begin position="1"/>
        <end position="18"/>
    </location>
</feature>
<feature type="region of interest" description="Disordered" evidence="1">
    <location>
        <begin position="1"/>
        <end position="82"/>
    </location>
</feature>
<dbReference type="Proteomes" id="UP001157017">
    <property type="component" value="Unassembled WGS sequence"/>
</dbReference>
<sequence>MVQSGQVPQKTTSASSTAKPWAAEGVRQAASPTTQSTSTVRPQARQTRWWWLSPTRLSNRAADPAGSNRRTSPAAVIASRQS</sequence>
<gene>
    <name evidence="2" type="ORF">GCM10025868_12900</name>
</gene>